<gene>
    <name evidence="1" type="ORF">METZ01_LOCUS313694</name>
</gene>
<evidence type="ECO:0000313" key="1">
    <source>
        <dbReference type="EMBL" id="SVC60840.1"/>
    </source>
</evidence>
<name>A0A382NJH8_9ZZZZ</name>
<accession>A0A382NJH8</accession>
<evidence type="ECO:0008006" key="2">
    <source>
        <dbReference type="Google" id="ProtNLM"/>
    </source>
</evidence>
<sequence length="64" mass="7020">VDVAVATMFQLGWCLFAEMVTGGLELDSIEREEVEARLRLVLRAVLLGLDVGEAARGIRESEDT</sequence>
<reference evidence="1" key="1">
    <citation type="submission" date="2018-05" db="EMBL/GenBank/DDBJ databases">
        <authorList>
            <person name="Lanie J.A."/>
            <person name="Ng W.-L."/>
            <person name="Kazmierczak K.M."/>
            <person name="Andrzejewski T.M."/>
            <person name="Davidsen T.M."/>
            <person name="Wayne K.J."/>
            <person name="Tettelin H."/>
            <person name="Glass J.I."/>
            <person name="Rusch D."/>
            <person name="Podicherti R."/>
            <person name="Tsui H.-C.T."/>
            <person name="Winkler M.E."/>
        </authorList>
    </citation>
    <scope>NUCLEOTIDE SEQUENCE</scope>
</reference>
<feature type="non-terminal residue" evidence="1">
    <location>
        <position position="1"/>
    </location>
</feature>
<dbReference type="AlphaFoldDB" id="A0A382NJH8"/>
<proteinExistence type="predicted"/>
<dbReference type="EMBL" id="UINC01100636">
    <property type="protein sequence ID" value="SVC60840.1"/>
    <property type="molecule type" value="Genomic_DNA"/>
</dbReference>
<protein>
    <recommendedName>
        <fullName evidence="2">TetR family transcriptional regulator</fullName>
    </recommendedName>
</protein>
<organism evidence="1">
    <name type="scientific">marine metagenome</name>
    <dbReference type="NCBI Taxonomy" id="408172"/>
    <lineage>
        <taxon>unclassified sequences</taxon>
        <taxon>metagenomes</taxon>
        <taxon>ecological metagenomes</taxon>
    </lineage>
</organism>